<keyword evidence="2" id="KW-0488">Methylation</keyword>
<evidence type="ECO:0000256" key="4">
    <source>
        <dbReference type="ARBA" id="ARBA00023289"/>
    </source>
</evidence>
<dbReference type="GO" id="GO:0009626">
    <property type="term" value="P:plant-type hypersensitive response"/>
    <property type="evidence" value="ECO:0007669"/>
    <property type="project" value="UniProtKB-KW"/>
</dbReference>
<reference evidence="7 8" key="1">
    <citation type="submission" date="2024-01" db="EMBL/GenBank/DDBJ databases">
        <title>The complete chloroplast genome sequence of Lithospermum erythrorhizon: insights into the phylogenetic relationship among Boraginaceae species and the maternal lineages of purple gromwells.</title>
        <authorList>
            <person name="Okada T."/>
            <person name="Watanabe K."/>
        </authorList>
    </citation>
    <scope>NUCLEOTIDE SEQUENCE [LARGE SCALE GENOMIC DNA]</scope>
</reference>
<proteinExistence type="inferred from homology"/>
<dbReference type="SUPFAM" id="SSF55008">
    <property type="entry name" value="HMA, heavy metal-associated domain"/>
    <property type="match status" value="1"/>
</dbReference>
<evidence type="ECO:0000259" key="6">
    <source>
        <dbReference type="PROSITE" id="PS50846"/>
    </source>
</evidence>
<accession>A0AAV3PSJ4</accession>
<keyword evidence="8" id="KW-1185">Reference proteome</keyword>
<comment type="subcellular location">
    <subcellularLocation>
        <location evidence="1">Membrane</location>
        <topology evidence="1">Peripheral membrane protein</topology>
    </subcellularLocation>
</comment>
<dbReference type="CDD" id="cd00371">
    <property type="entry name" value="HMA"/>
    <property type="match status" value="1"/>
</dbReference>
<dbReference type="Gene3D" id="3.30.70.100">
    <property type="match status" value="1"/>
</dbReference>
<evidence type="ECO:0000256" key="2">
    <source>
        <dbReference type="ARBA" id="ARBA00022481"/>
    </source>
</evidence>
<dbReference type="Proteomes" id="UP001454036">
    <property type="component" value="Unassembled WGS sequence"/>
</dbReference>
<evidence type="ECO:0000256" key="1">
    <source>
        <dbReference type="ARBA" id="ARBA00004170"/>
    </source>
</evidence>
<dbReference type="InterPro" id="IPR006121">
    <property type="entry name" value="HMA_dom"/>
</dbReference>
<evidence type="ECO:0000256" key="3">
    <source>
        <dbReference type="ARBA" id="ARBA00022723"/>
    </source>
</evidence>
<keyword evidence="4" id="KW-0636">Prenylation</keyword>
<keyword evidence="4" id="KW-0449">Lipoprotein</keyword>
<dbReference type="EMBL" id="BAABME010002228">
    <property type="protein sequence ID" value="GAA0153681.1"/>
    <property type="molecule type" value="Genomic_DNA"/>
</dbReference>
<dbReference type="InterPro" id="IPR036163">
    <property type="entry name" value="HMA_dom_sf"/>
</dbReference>
<feature type="domain" description="HMA" evidence="6">
    <location>
        <begin position="8"/>
        <end position="72"/>
    </location>
</feature>
<sequence>MENCDDSNKPIVIKVDLKCCNKCPNKLMKAFLRIHGVESVDVNQQRNLLVVTGKVDPNMLLDFIKSRGKEASLASLNDLNKRNNNNNLKQCSNNNIHKDGDHHFEQTHDDTAAGMDQCPQYFQENQQNRGKKCYCNGDPNYNKRRDKDDHVVENFEGPKFEELDEKMCKDPYCRIHIRNHGSVPPVYHIPSMYWDHQQPHGLGRNGFFPVGRNPPGPPPPLFRETYPPPPYCYPSSSAPPTPYGGSFYPRRPPFGQGYSGDYFYNDEGIGGCSAM</sequence>
<comment type="similarity">
    <text evidence="5">Belongs to the HIPP family.</text>
</comment>
<dbReference type="AlphaFoldDB" id="A0AAV3PSJ4"/>
<evidence type="ECO:0000313" key="7">
    <source>
        <dbReference type="EMBL" id="GAA0153681.1"/>
    </source>
</evidence>
<evidence type="ECO:0000313" key="8">
    <source>
        <dbReference type="Proteomes" id="UP001454036"/>
    </source>
</evidence>
<dbReference type="PANTHER" id="PTHR45868">
    <property type="entry name" value="HEAVY METAL-ASSOCIATED ISOPRENYLATED PLANT PROTEIN 33-RELATED"/>
    <property type="match status" value="1"/>
</dbReference>
<protein>
    <recommendedName>
        <fullName evidence="6">HMA domain-containing protein</fullName>
    </recommendedName>
</protein>
<comment type="caution">
    <text evidence="7">The sequence shown here is derived from an EMBL/GenBank/DDBJ whole genome shotgun (WGS) entry which is preliminary data.</text>
</comment>
<name>A0AAV3PSJ4_LITER</name>
<dbReference type="GO" id="GO:0016020">
    <property type="term" value="C:membrane"/>
    <property type="evidence" value="ECO:0007669"/>
    <property type="project" value="UniProtKB-SubCell"/>
</dbReference>
<dbReference type="PANTHER" id="PTHR45868:SF74">
    <property type="entry name" value="HEAVY METAL-ASSOCIATED ISOPRENYLATED PLANT PROTEIN 33"/>
    <property type="match status" value="1"/>
</dbReference>
<evidence type="ECO:0000256" key="5">
    <source>
        <dbReference type="ARBA" id="ARBA00024045"/>
    </source>
</evidence>
<gene>
    <name evidence="7" type="ORF">LIER_11857</name>
</gene>
<dbReference type="GO" id="GO:0046872">
    <property type="term" value="F:metal ion binding"/>
    <property type="evidence" value="ECO:0007669"/>
    <property type="project" value="UniProtKB-KW"/>
</dbReference>
<keyword evidence="3" id="KW-0479">Metal-binding</keyword>
<organism evidence="7 8">
    <name type="scientific">Lithospermum erythrorhizon</name>
    <name type="common">Purple gromwell</name>
    <name type="synonym">Lithospermum officinale var. erythrorhizon</name>
    <dbReference type="NCBI Taxonomy" id="34254"/>
    <lineage>
        <taxon>Eukaryota</taxon>
        <taxon>Viridiplantae</taxon>
        <taxon>Streptophyta</taxon>
        <taxon>Embryophyta</taxon>
        <taxon>Tracheophyta</taxon>
        <taxon>Spermatophyta</taxon>
        <taxon>Magnoliopsida</taxon>
        <taxon>eudicotyledons</taxon>
        <taxon>Gunneridae</taxon>
        <taxon>Pentapetalae</taxon>
        <taxon>asterids</taxon>
        <taxon>lamiids</taxon>
        <taxon>Boraginales</taxon>
        <taxon>Boraginaceae</taxon>
        <taxon>Boraginoideae</taxon>
        <taxon>Lithospermeae</taxon>
        <taxon>Lithospermum</taxon>
    </lineage>
</organism>
<dbReference type="PROSITE" id="PS50846">
    <property type="entry name" value="HMA_2"/>
    <property type="match status" value="1"/>
</dbReference>
<dbReference type="Pfam" id="PF00403">
    <property type="entry name" value="HMA"/>
    <property type="match status" value="1"/>
</dbReference>